<comment type="caution">
    <text evidence="1">The sequence shown here is derived from an EMBL/GenBank/DDBJ whole genome shotgun (WGS) entry which is preliminary data.</text>
</comment>
<organism evidence="1 2">
    <name type="scientific">Winogradskyella alexanderae</name>
    <dbReference type="NCBI Taxonomy" id="2877123"/>
    <lineage>
        <taxon>Bacteria</taxon>
        <taxon>Pseudomonadati</taxon>
        <taxon>Bacteroidota</taxon>
        <taxon>Flavobacteriia</taxon>
        <taxon>Flavobacteriales</taxon>
        <taxon>Flavobacteriaceae</taxon>
        <taxon>Winogradskyella</taxon>
    </lineage>
</organism>
<dbReference type="Proteomes" id="UP001198901">
    <property type="component" value="Unassembled WGS sequence"/>
</dbReference>
<dbReference type="EMBL" id="JAIUJR010000004">
    <property type="protein sequence ID" value="MCA0132399.1"/>
    <property type="molecule type" value="Genomic_DNA"/>
</dbReference>
<proteinExistence type="predicted"/>
<evidence type="ECO:0008006" key="3">
    <source>
        <dbReference type="Google" id="ProtNLM"/>
    </source>
</evidence>
<gene>
    <name evidence="1" type="ORF">LBU54_07365</name>
</gene>
<dbReference type="RefSeq" id="WP_224527887.1">
    <property type="nucleotide sequence ID" value="NZ_JAIUJR010000004.1"/>
</dbReference>
<evidence type="ECO:0000313" key="2">
    <source>
        <dbReference type="Proteomes" id="UP001198901"/>
    </source>
</evidence>
<accession>A0ABS7XSN6</accession>
<name>A0ABS7XSN6_9FLAO</name>
<reference evidence="2" key="1">
    <citation type="submission" date="2023-07" db="EMBL/GenBank/DDBJ databases">
        <authorList>
            <person name="Yue Y."/>
        </authorList>
    </citation>
    <scope>NUCLEOTIDE SEQUENCE [LARGE SCALE GENOMIC DNA]</scope>
    <source>
        <strain evidence="2">D23</strain>
    </source>
</reference>
<sequence>MATEPTSWSKEELKIYILIFCASVDSNPTEDEMNFIKSKTSPDTFHKMQNAFSLHSEQESIDKIEDTIHKHNFTYMELAEFRQEIHKLFLSDNVFHKKEQSLDRILDNILY</sequence>
<evidence type="ECO:0000313" key="1">
    <source>
        <dbReference type="EMBL" id="MCA0132399.1"/>
    </source>
</evidence>
<keyword evidence="2" id="KW-1185">Reference proteome</keyword>
<protein>
    <recommendedName>
        <fullName evidence="3">TerB family tellurite resistance protein</fullName>
    </recommendedName>
</protein>